<sequence>MNVLWCGSLNKQGDLTTYVLINRSATQSHWQQRHTSKQVDGFFSFSQPQPQTVRLTAVAAMAQQTKADLAFKPRLKRW</sequence>
<proteinExistence type="predicted"/>
<evidence type="ECO:0000313" key="2">
    <source>
        <dbReference type="Proteomes" id="UP000305729"/>
    </source>
</evidence>
<organism evidence="1 2">
    <name type="scientific">Pseudoalteromonas rubra</name>
    <dbReference type="NCBI Taxonomy" id="43658"/>
    <lineage>
        <taxon>Bacteria</taxon>
        <taxon>Pseudomonadati</taxon>
        <taxon>Pseudomonadota</taxon>
        <taxon>Gammaproteobacteria</taxon>
        <taxon>Alteromonadales</taxon>
        <taxon>Pseudoalteromonadaceae</taxon>
        <taxon>Pseudoalteromonas</taxon>
    </lineage>
</organism>
<reference evidence="1 2" key="1">
    <citation type="submission" date="2019-10" db="EMBL/GenBank/DDBJ databases">
        <title>Pseudoalteromonas rubra S4059.</title>
        <authorList>
            <person name="Paulsen S."/>
            <person name="Wang X."/>
        </authorList>
    </citation>
    <scope>NUCLEOTIDE SEQUENCE [LARGE SCALE GENOMIC DNA]</scope>
    <source>
        <strain evidence="1 2">S4059</strain>
    </source>
</reference>
<dbReference type="Proteomes" id="UP000305729">
    <property type="component" value="Chromosome 1"/>
</dbReference>
<evidence type="ECO:0000313" key="1">
    <source>
        <dbReference type="EMBL" id="QPB84791.1"/>
    </source>
</evidence>
<dbReference type="EMBL" id="CP045429">
    <property type="protein sequence ID" value="QPB84791.1"/>
    <property type="molecule type" value="Genomic_DNA"/>
</dbReference>
<gene>
    <name evidence="1" type="ORF">CWC22_018090</name>
</gene>
<dbReference type="RefSeq" id="WP_138537294.1">
    <property type="nucleotide sequence ID" value="NZ_CP045429.1"/>
</dbReference>
<protein>
    <submittedName>
        <fullName evidence="1">Uncharacterized protein</fullName>
    </submittedName>
</protein>
<dbReference type="AlphaFoldDB" id="A0A7S7YW97"/>
<name>A0A7S7YW97_9GAMM</name>
<accession>A0A7S7YW97</accession>